<evidence type="ECO:0000256" key="5">
    <source>
        <dbReference type="ARBA" id="ARBA00023136"/>
    </source>
</evidence>
<dbReference type="GO" id="GO:0005886">
    <property type="term" value="C:plasma membrane"/>
    <property type="evidence" value="ECO:0007669"/>
    <property type="project" value="UniProtKB-SubCell"/>
</dbReference>
<comment type="subcellular location">
    <subcellularLocation>
        <location evidence="1">Cell membrane</location>
        <topology evidence="1">Multi-pass membrane protein</topology>
    </subcellularLocation>
</comment>
<dbReference type="EMBL" id="HBDX01000403">
    <property type="protein sequence ID" value="CAD8219646.1"/>
    <property type="molecule type" value="Transcribed_RNA"/>
</dbReference>
<evidence type="ECO:0000313" key="7">
    <source>
        <dbReference type="EMBL" id="CAD8219646.1"/>
    </source>
</evidence>
<dbReference type="AlphaFoldDB" id="A0A7R9SZ31"/>
<reference evidence="7" key="1">
    <citation type="submission" date="2021-01" db="EMBL/GenBank/DDBJ databases">
        <authorList>
            <person name="Corre E."/>
            <person name="Pelletier E."/>
            <person name="Niang G."/>
            <person name="Scheremetjew M."/>
            <person name="Finn R."/>
            <person name="Kale V."/>
            <person name="Holt S."/>
            <person name="Cochrane G."/>
            <person name="Meng A."/>
            <person name="Brown T."/>
            <person name="Cohen L."/>
        </authorList>
    </citation>
    <scope>NUCLEOTIDE SEQUENCE</scope>
    <source>
        <strain evidence="7">Clade-A-BCC118000</strain>
    </source>
</reference>
<gene>
    <name evidence="7" type="ORF">OLUC0939_LOCUS365</name>
</gene>
<dbReference type="Pfam" id="PF03458">
    <property type="entry name" value="Gly_transporter"/>
    <property type="match status" value="2"/>
</dbReference>
<feature type="domain" description="Glycine transporter" evidence="6">
    <location>
        <begin position="98"/>
        <end position="171"/>
    </location>
</feature>
<protein>
    <recommendedName>
        <fullName evidence="6">Glycine transporter domain-containing protein</fullName>
    </recommendedName>
</protein>
<organism evidence="7">
    <name type="scientific">Ostreococcus sp. 'lucimarinus'</name>
    <dbReference type="NCBI Taxonomy" id="242159"/>
    <lineage>
        <taxon>Eukaryota</taxon>
        <taxon>Viridiplantae</taxon>
        <taxon>Chlorophyta</taxon>
        <taxon>Mamiellophyceae</taxon>
        <taxon>Mamiellales</taxon>
        <taxon>Bathycoccaceae</taxon>
        <taxon>Ostreococcus</taxon>
    </lineage>
</organism>
<proteinExistence type="predicted"/>
<dbReference type="InterPro" id="IPR005115">
    <property type="entry name" value="Gly_transporter"/>
</dbReference>
<evidence type="ECO:0000256" key="4">
    <source>
        <dbReference type="ARBA" id="ARBA00022989"/>
    </source>
</evidence>
<keyword evidence="3" id="KW-0812">Transmembrane</keyword>
<accession>A0A7R9SZ31</accession>
<dbReference type="PANTHER" id="PTHR30506:SF3">
    <property type="entry name" value="UPF0126 INNER MEMBRANE PROTEIN YADS-RELATED"/>
    <property type="match status" value="1"/>
</dbReference>
<keyword evidence="5" id="KW-0472">Membrane</keyword>
<evidence type="ECO:0000259" key="6">
    <source>
        <dbReference type="Pfam" id="PF03458"/>
    </source>
</evidence>
<dbReference type="PANTHER" id="PTHR30506">
    <property type="entry name" value="INNER MEMBRANE PROTEIN"/>
    <property type="match status" value="1"/>
</dbReference>
<sequence length="318" mass="33111">MSTRKRLADLASAGFARASFASSASASAVSTARASLNTGACKSFDASGRVKSSLANTRPRTRAHARSFAADAQAGAPKVHPDGMPRYPNFTVPGALRLADYFGTSSFAMTGSLLAAASGMDAFGCTAVGTITAVGGGTVRDILLGQGRRAFWMEEQEYLWIAAGTALATFCGWESAKKQFGFTDDDYWIEASDALGVGAFCVIGAQNGIRAGVPMIAQVLCGIMTATFGGIVRDILVQRPTRIFHSYADIYATTAATGALAYIIARQAGAPPSLRIIAGVSAGIGLRVAADTYDIRLPVYNAENAKKSAASKGDKRHV</sequence>
<evidence type="ECO:0000256" key="3">
    <source>
        <dbReference type="ARBA" id="ARBA00022692"/>
    </source>
</evidence>
<keyword evidence="2" id="KW-1003">Cell membrane</keyword>
<name>A0A7R9SZ31_9CHLO</name>
<keyword evidence="4" id="KW-1133">Transmembrane helix</keyword>
<feature type="domain" description="Glycine transporter" evidence="6">
    <location>
        <begin position="192"/>
        <end position="265"/>
    </location>
</feature>
<evidence type="ECO:0000256" key="1">
    <source>
        <dbReference type="ARBA" id="ARBA00004651"/>
    </source>
</evidence>
<evidence type="ECO:0000256" key="2">
    <source>
        <dbReference type="ARBA" id="ARBA00022475"/>
    </source>
</evidence>